<feature type="domain" description="DUF4376" evidence="1">
    <location>
        <begin position="2"/>
        <end position="107"/>
    </location>
</feature>
<organism evidence="2 3">
    <name type="scientific">Tritonibacter mobilis F1926</name>
    <dbReference type="NCBI Taxonomy" id="1265309"/>
    <lineage>
        <taxon>Bacteria</taxon>
        <taxon>Pseudomonadati</taxon>
        <taxon>Pseudomonadota</taxon>
        <taxon>Alphaproteobacteria</taxon>
        <taxon>Rhodobacterales</taxon>
        <taxon>Paracoccaceae</taxon>
        <taxon>Tritonibacter</taxon>
    </lineage>
</organism>
<dbReference type="AlphaFoldDB" id="A0A1B1A8S2"/>
<gene>
    <name evidence="2" type="ORF">K529_019445</name>
</gene>
<dbReference type="KEGG" id="rmb:K529_019445"/>
<sequence length="117" mass="12073">MRPEALARLARLRWEHSVAGATLPGGLQIPGDETTRLALSGAVSALQQGMITAPVAWKTPAGFVALTQSEIEAAAQAVVRHVQACFAAEAAVATQIAAFSDPADFDLETAFAAALDS</sequence>
<protein>
    <recommendedName>
        <fullName evidence="1">DUF4376 domain-containing protein</fullName>
    </recommendedName>
</protein>
<dbReference type="InterPro" id="IPR025484">
    <property type="entry name" value="DUF4376"/>
</dbReference>
<geneLocation type="plasmid" evidence="2 3">
    <name>unnamed1</name>
</geneLocation>
<reference evidence="2 3" key="1">
    <citation type="journal article" date="2016" name="ISME J.">
        <title>Global occurrence and heterogeneity of the Roseobacter-clade species Ruegeria mobilis.</title>
        <authorList>
            <person name="Sonnenschein E."/>
            <person name="Gram L."/>
        </authorList>
    </citation>
    <scope>NUCLEOTIDE SEQUENCE [LARGE SCALE GENOMIC DNA]</scope>
    <source>
        <strain evidence="2 3">F1926</strain>
        <plasmid evidence="2 3">unnamed1</plasmid>
    </source>
</reference>
<dbReference type="Pfam" id="PF14301">
    <property type="entry name" value="DUF4376"/>
    <property type="match status" value="1"/>
</dbReference>
<dbReference type="EMBL" id="CP015231">
    <property type="protein sequence ID" value="ANP42941.1"/>
    <property type="molecule type" value="Genomic_DNA"/>
</dbReference>
<dbReference type="Proteomes" id="UP000013243">
    <property type="component" value="Plasmid unnamed1"/>
</dbReference>
<evidence type="ECO:0000313" key="2">
    <source>
        <dbReference type="EMBL" id="ANP42941.1"/>
    </source>
</evidence>
<name>A0A1B1A8S2_9RHOB</name>
<dbReference type="GeneID" id="28252057"/>
<dbReference type="OrthoDB" id="7869806at2"/>
<dbReference type="RefSeq" id="WP_046002835.1">
    <property type="nucleotide sequence ID" value="NZ_CP015231.1"/>
</dbReference>
<accession>A0A1B1A8S2</accession>
<proteinExistence type="predicted"/>
<evidence type="ECO:0000259" key="1">
    <source>
        <dbReference type="Pfam" id="PF14301"/>
    </source>
</evidence>
<evidence type="ECO:0000313" key="3">
    <source>
        <dbReference type="Proteomes" id="UP000013243"/>
    </source>
</evidence>
<keyword evidence="2" id="KW-0614">Plasmid</keyword>